<feature type="region of interest" description="Disordered" evidence="1">
    <location>
        <begin position="1187"/>
        <end position="1220"/>
    </location>
</feature>
<dbReference type="SUPFAM" id="SSF48371">
    <property type="entry name" value="ARM repeat"/>
    <property type="match status" value="2"/>
</dbReference>
<reference evidence="4" key="1">
    <citation type="journal article" date="2020" name="Fungal Divers.">
        <title>Resolving the Mortierellaceae phylogeny through synthesis of multi-gene phylogenetics and phylogenomics.</title>
        <authorList>
            <person name="Vandepol N."/>
            <person name="Liber J."/>
            <person name="Desiro A."/>
            <person name="Na H."/>
            <person name="Kennedy M."/>
            <person name="Barry K."/>
            <person name="Grigoriev I.V."/>
            <person name="Miller A.N."/>
            <person name="O'Donnell K."/>
            <person name="Stajich J.E."/>
            <person name="Bonito G."/>
        </authorList>
    </citation>
    <scope>NUCLEOTIDE SEQUENCE</scope>
    <source>
        <strain evidence="4">KOD948</strain>
    </source>
</reference>
<dbReference type="Gene3D" id="1.25.10.10">
    <property type="entry name" value="Leucine-rich Repeat Variant"/>
    <property type="match status" value="1"/>
</dbReference>
<dbReference type="PANTHER" id="PTHR18460">
    <property type="entry name" value="TEL2 INTERACTING PROTEIN 1 TTI1 FAMILY MEMBER"/>
    <property type="match status" value="1"/>
</dbReference>
<dbReference type="OrthoDB" id="49511at2759"/>
<dbReference type="Pfam" id="PF24173">
    <property type="entry name" value="TPR_TTI1_N"/>
    <property type="match status" value="1"/>
</dbReference>
<feature type="compositionally biased region" description="Basic and acidic residues" evidence="1">
    <location>
        <begin position="1006"/>
        <end position="1015"/>
    </location>
</feature>
<feature type="compositionally biased region" description="Polar residues" evidence="1">
    <location>
        <begin position="1189"/>
        <end position="1220"/>
    </location>
</feature>
<organism evidence="4 5">
    <name type="scientific">Mortierella polycephala</name>
    <dbReference type="NCBI Taxonomy" id="41804"/>
    <lineage>
        <taxon>Eukaryota</taxon>
        <taxon>Fungi</taxon>
        <taxon>Fungi incertae sedis</taxon>
        <taxon>Mucoromycota</taxon>
        <taxon>Mortierellomycotina</taxon>
        <taxon>Mortierellomycetes</taxon>
        <taxon>Mortierellales</taxon>
        <taxon>Mortierellaceae</taxon>
        <taxon>Mortierella</taxon>
    </lineage>
</organism>
<evidence type="ECO:0000259" key="2">
    <source>
        <dbReference type="Pfam" id="PF24173"/>
    </source>
</evidence>
<dbReference type="EMBL" id="JAAAJA010000167">
    <property type="protein sequence ID" value="KAG0260027.1"/>
    <property type="molecule type" value="Genomic_DNA"/>
</dbReference>
<dbReference type="InterPro" id="IPR011989">
    <property type="entry name" value="ARM-like"/>
</dbReference>
<dbReference type="Proteomes" id="UP000726737">
    <property type="component" value="Unassembled WGS sequence"/>
</dbReference>
<feature type="region of interest" description="Disordered" evidence="1">
    <location>
        <begin position="1006"/>
        <end position="1056"/>
    </location>
</feature>
<feature type="domain" description="TTI1 N-terminal TPR" evidence="2">
    <location>
        <begin position="213"/>
        <end position="408"/>
    </location>
</feature>
<dbReference type="InterPro" id="IPR057567">
    <property type="entry name" value="TPR_TTI1_C"/>
</dbReference>
<keyword evidence="5" id="KW-1185">Reference proteome</keyword>
<dbReference type="Pfam" id="PF24176">
    <property type="entry name" value="TPR_TTI1_2nd"/>
    <property type="match status" value="1"/>
</dbReference>
<name>A0A9P6Q5I9_9FUNG</name>
<protein>
    <submittedName>
        <fullName evidence="4">TEL2-interacting protein 1</fullName>
    </submittedName>
</protein>
<sequence length="1346" mass="151609">MNDASEQTVATFQLLQPPASDLLKLPSIGVANAQQASRHLQSIHTILISMPDPDLHLTDHLCIYIQHTLNRVLFLCQKFLIQEKRFDFLVEPWCNILAFLLRQPDGYALLMGRDWRYDQVLLEVLFRAVDGLLVKDVQQDSSKRAAVTKDRMPDEARLAALQCLILALPLHVDAQGIQDIPQRTDSLDSPSDTNVDSEDVPLSDRLIRTDKDKWVLDHLLQPPSQPVIAQMIVVLLDTAKDANLVALRRTSLVGVLKLLKCLDTPERIAAWLPGLSAGLTKAMMERGHKEHHSVLVMALQIWTFMLIRVLKNIGPEKPQLGTDGGNLGESLMKMYKGKTNASTTGQPIASTSASEGYGSVAWKKKLGTGLQVLFKEISTLRTHSHWKVRRQFGEMAFRILDNCQNSITQIGVSESNTSGVPGFLLETLIGCTQDEYRDVADITRHYLGRLMEELHDLDLKNVGKEILRERLVALPRVLHGADEAIKQNRIKTAQGLVLFLGMQMEFIINHQTLLTYLQPWIDVLTIEQLDQYNMDERGGILGDGSNVPQSAYPETDESRWNAWVFSNKGSGRKFGFPRRIHLHLREQQTSIDFTSFLRQIGSTTEINIWTEELTSRLRYDCQSVRENQEWFDATTVSTVLMMNQILLGAFGIGLAAFGETVDRRSKKGSVKRKHQRHVKGAAKAILDEYLAMMTEYSQMSLEAKFKQTMDQQHQSTFTHNADARTRKSILAKMIDMEDDEGFEDEQPSLRIYDYNTDVMLQCLLLEGIASTAVVLGGVEFEMELVRVLYVVLEHLGDQDSVLIRDTAEATLEHVAFVCGYNSIGDLIQANYDYVIQQVSQRIAFLSTNPKTPQVLWALIRVVGPPAISMLEDSVTEIFEALDHWKNQEDEVAEGLLKSLSEIVNVMAKAVKSSSESQSLQADENTDGNSSSISKRDSGVMMRIPGVEPSWVDKPSSEVAEFVRGYRILVSGVSEDSEGEESLKKEMENMTPEQIKDYFLKRAQDAKEDEERLFGEREEDNDDSEKDDDENDDLTSFGELRANMPKPAKDPKKEPPTKHQALCLRILNKAGYFLTATSPRMRILALETIQGSIVVLKDRPLELNPAIHEFWPSIVGRVLRRAEMEVFYVSLRAIEVLTLLAENCSDFLGRHLLNDIWPFILKALRTWTAITTTTWSITATAAATKRNAVHSKNNGKLVQGSKMTGSSRRSQTKGQRSGSSKMFTREHRLQMVTLESVAKIVRKVRMPVQEIWEMLLLVRDMMLDLDGTLDVRNAAAEVIRSMACAGHGDSVFLALDETMQEMEQEYEAQSHAVEAGGNGDEEVEDDELGEAKKMCKDILTFMEKKNL</sequence>
<dbReference type="Pfam" id="PF21547">
    <property type="entry name" value="TTI1"/>
    <property type="match status" value="1"/>
</dbReference>
<dbReference type="InterPro" id="IPR052587">
    <property type="entry name" value="TELO2-interacting_protein_1"/>
</dbReference>
<dbReference type="InterPro" id="IPR057566">
    <property type="entry name" value="TPR_TTI1_N"/>
</dbReference>
<evidence type="ECO:0000313" key="5">
    <source>
        <dbReference type="Proteomes" id="UP000726737"/>
    </source>
</evidence>
<dbReference type="InterPro" id="IPR016024">
    <property type="entry name" value="ARM-type_fold"/>
</dbReference>
<gene>
    <name evidence="4" type="primary">TTI1</name>
    <name evidence="4" type="ORF">BG011_002197</name>
</gene>
<dbReference type="GO" id="GO:0005737">
    <property type="term" value="C:cytoplasm"/>
    <property type="evidence" value="ECO:0007669"/>
    <property type="project" value="TreeGrafter"/>
</dbReference>
<evidence type="ECO:0000256" key="1">
    <source>
        <dbReference type="SAM" id="MobiDB-lite"/>
    </source>
</evidence>
<comment type="caution">
    <text evidence="4">The sequence shown here is derived from an EMBL/GenBank/DDBJ whole genome shotgun (WGS) entry which is preliminary data.</text>
</comment>
<dbReference type="Pfam" id="PF24181">
    <property type="entry name" value="TPR_TTI1_C"/>
    <property type="match status" value="1"/>
</dbReference>
<dbReference type="InterPro" id="IPR049362">
    <property type="entry name" value="TTI1_rpt"/>
</dbReference>
<dbReference type="PANTHER" id="PTHR18460:SF3">
    <property type="entry name" value="TELO2-INTERACTING PROTEIN 1 HOMOLOG"/>
    <property type="match status" value="1"/>
</dbReference>
<feature type="domain" description="TTI1 C-terminal TPR" evidence="3">
    <location>
        <begin position="979"/>
        <end position="1173"/>
    </location>
</feature>
<evidence type="ECO:0000259" key="3">
    <source>
        <dbReference type="Pfam" id="PF24181"/>
    </source>
</evidence>
<proteinExistence type="predicted"/>
<feature type="compositionally biased region" description="Polar residues" evidence="1">
    <location>
        <begin position="914"/>
        <end position="932"/>
    </location>
</feature>
<feature type="compositionally biased region" description="Acidic residues" evidence="1">
    <location>
        <begin position="1016"/>
        <end position="1032"/>
    </location>
</feature>
<feature type="compositionally biased region" description="Basic and acidic residues" evidence="1">
    <location>
        <begin position="1046"/>
        <end position="1056"/>
    </location>
</feature>
<evidence type="ECO:0000313" key="4">
    <source>
        <dbReference type="EMBL" id="KAG0260027.1"/>
    </source>
</evidence>
<accession>A0A9P6Q5I9</accession>
<feature type="region of interest" description="Disordered" evidence="1">
    <location>
        <begin position="914"/>
        <end position="939"/>
    </location>
</feature>